<gene>
    <name evidence="2" type="ORF">K469DRAFT_577691</name>
</gene>
<feature type="non-terminal residue" evidence="2">
    <location>
        <position position="1"/>
    </location>
</feature>
<evidence type="ECO:0000259" key="1">
    <source>
        <dbReference type="Pfam" id="PF06985"/>
    </source>
</evidence>
<dbReference type="AlphaFoldDB" id="A0A6A6E1A4"/>
<dbReference type="Pfam" id="PF06985">
    <property type="entry name" value="HET"/>
    <property type="match status" value="1"/>
</dbReference>
<dbReference type="Proteomes" id="UP000800200">
    <property type="component" value="Unassembled WGS sequence"/>
</dbReference>
<feature type="domain" description="Heterokaryon incompatibility" evidence="1">
    <location>
        <begin position="2"/>
        <end position="114"/>
    </location>
</feature>
<sequence length="270" mass="30791">SYIALIHCRGSHQTLKMEKDSLNARETGLPWSDIPKKFQDAITLTRLLELKFLWIDSLCTMQDDLDEWAVESSNMSRIYANATLTIATAAAKDDNAGFFRRRPLRTVSIPIDDIGNEINVRRSLHDGDLASPGPLAHRGPVLQESLLSRQILYYERYEMAWECRIARECECGSNLKYVTYRKIPSVIGPRDWFDALLLDTYLFTHIGGFYSEIYNWWRKLVVEEYSALDLTKMSNRLPALSGLAAAVRPKTGDEYLAGLWLQDLAQGGHQ</sequence>
<protein>
    <submittedName>
        <fullName evidence="2">HET-domain-containing protein</fullName>
    </submittedName>
</protein>
<name>A0A6A6E1A4_9PEZI</name>
<reference evidence="2" key="1">
    <citation type="journal article" date="2020" name="Stud. Mycol.">
        <title>101 Dothideomycetes genomes: a test case for predicting lifestyles and emergence of pathogens.</title>
        <authorList>
            <person name="Haridas S."/>
            <person name="Albert R."/>
            <person name="Binder M."/>
            <person name="Bloem J."/>
            <person name="Labutti K."/>
            <person name="Salamov A."/>
            <person name="Andreopoulos B."/>
            <person name="Baker S."/>
            <person name="Barry K."/>
            <person name="Bills G."/>
            <person name="Bluhm B."/>
            <person name="Cannon C."/>
            <person name="Castanera R."/>
            <person name="Culley D."/>
            <person name="Daum C."/>
            <person name="Ezra D."/>
            <person name="Gonzalez J."/>
            <person name="Henrissat B."/>
            <person name="Kuo A."/>
            <person name="Liang C."/>
            <person name="Lipzen A."/>
            <person name="Lutzoni F."/>
            <person name="Magnuson J."/>
            <person name="Mondo S."/>
            <person name="Nolan M."/>
            <person name="Ohm R."/>
            <person name="Pangilinan J."/>
            <person name="Park H.-J."/>
            <person name="Ramirez L."/>
            <person name="Alfaro M."/>
            <person name="Sun H."/>
            <person name="Tritt A."/>
            <person name="Yoshinaga Y."/>
            <person name="Zwiers L.-H."/>
            <person name="Turgeon B."/>
            <person name="Goodwin S."/>
            <person name="Spatafora J."/>
            <person name="Crous P."/>
            <person name="Grigoriev I."/>
        </authorList>
    </citation>
    <scope>NUCLEOTIDE SEQUENCE</scope>
    <source>
        <strain evidence="2">CBS 207.26</strain>
    </source>
</reference>
<organism evidence="2 3">
    <name type="scientific">Zopfia rhizophila CBS 207.26</name>
    <dbReference type="NCBI Taxonomy" id="1314779"/>
    <lineage>
        <taxon>Eukaryota</taxon>
        <taxon>Fungi</taxon>
        <taxon>Dikarya</taxon>
        <taxon>Ascomycota</taxon>
        <taxon>Pezizomycotina</taxon>
        <taxon>Dothideomycetes</taxon>
        <taxon>Dothideomycetes incertae sedis</taxon>
        <taxon>Zopfiaceae</taxon>
        <taxon>Zopfia</taxon>
    </lineage>
</organism>
<evidence type="ECO:0000313" key="2">
    <source>
        <dbReference type="EMBL" id="KAF2184993.1"/>
    </source>
</evidence>
<dbReference type="EMBL" id="ML994635">
    <property type="protein sequence ID" value="KAF2184993.1"/>
    <property type="molecule type" value="Genomic_DNA"/>
</dbReference>
<dbReference type="PANTHER" id="PTHR33112:SF16">
    <property type="entry name" value="HETEROKARYON INCOMPATIBILITY DOMAIN-CONTAINING PROTEIN"/>
    <property type="match status" value="1"/>
</dbReference>
<proteinExistence type="predicted"/>
<keyword evidence="3" id="KW-1185">Reference proteome</keyword>
<accession>A0A6A6E1A4</accession>
<evidence type="ECO:0000313" key="3">
    <source>
        <dbReference type="Proteomes" id="UP000800200"/>
    </source>
</evidence>
<dbReference type="PANTHER" id="PTHR33112">
    <property type="entry name" value="DOMAIN PROTEIN, PUTATIVE-RELATED"/>
    <property type="match status" value="1"/>
</dbReference>
<dbReference type="OrthoDB" id="3486565at2759"/>
<dbReference type="InterPro" id="IPR010730">
    <property type="entry name" value="HET"/>
</dbReference>